<proteinExistence type="predicted"/>
<dbReference type="EMBL" id="KM360147">
    <property type="protein sequence ID" value="AJE29370.1"/>
    <property type="molecule type" value="Genomic_DNA"/>
</dbReference>
<keyword evidence="1" id="KW-0862">Zinc</keyword>
<dbReference type="PANTHER" id="PTHR47592">
    <property type="entry name" value="PBF68 PROTEIN"/>
    <property type="match status" value="1"/>
</dbReference>
<dbReference type="AlphaFoldDB" id="A0A0B5CXC3"/>
<dbReference type="Gene3D" id="4.10.60.10">
    <property type="entry name" value="Zinc finger, CCHC-type"/>
    <property type="match status" value="1"/>
</dbReference>
<feature type="domain" description="CCHC-type" evidence="3">
    <location>
        <begin position="232"/>
        <end position="246"/>
    </location>
</feature>
<evidence type="ECO:0000313" key="4">
    <source>
        <dbReference type="EMBL" id="AJE29370.1"/>
    </source>
</evidence>
<keyword evidence="1" id="KW-0863">Zinc-finger</keyword>
<dbReference type="GO" id="GO:0008270">
    <property type="term" value="F:zinc ion binding"/>
    <property type="evidence" value="ECO:0007669"/>
    <property type="project" value="UniProtKB-KW"/>
</dbReference>
<evidence type="ECO:0000259" key="3">
    <source>
        <dbReference type="PROSITE" id="PS50158"/>
    </source>
</evidence>
<evidence type="ECO:0000256" key="2">
    <source>
        <dbReference type="SAM" id="MobiDB-lite"/>
    </source>
</evidence>
<dbReference type="InterPro" id="IPR036875">
    <property type="entry name" value="Znf_CCHC_sf"/>
</dbReference>
<dbReference type="PROSITE" id="PS50158">
    <property type="entry name" value="ZF_CCHC"/>
    <property type="match status" value="1"/>
</dbReference>
<evidence type="ECO:0000256" key="1">
    <source>
        <dbReference type="PROSITE-ProRule" id="PRU00047"/>
    </source>
</evidence>
<dbReference type="GO" id="GO:0003676">
    <property type="term" value="F:nucleic acid binding"/>
    <property type="evidence" value="ECO:0007669"/>
    <property type="project" value="InterPro"/>
</dbReference>
<reference evidence="4" key="1">
    <citation type="journal article" date="2015" name="Genome Biol. Evol.">
        <title>Terminal-repeat Retrotransposons with GAG domain (TR-GAG) in plant genomes: A new testimony on the complex world of transposable elements.</title>
        <authorList>
            <person name="Chaparro C."/>
            <person name="Gayraud T."/>
            <person name="Fernandes de Souza R."/>
            <person name="Silva Domingues D."/>
            <person name="Akaffou S."/>
            <person name="Laforga Vanzela A.L."/>
            <person name="de Kohcko A."/>
            <person name="Rigoreau M."/>
            <person name="Crouzillat D."/>
            <person name="Hamon S."/>
            <person name="Hamon P."/>
            <person name="Guyot R."/>
        </authorList>
    </citation>
    <scope>NUCLEOTIDE SEQUENCE</scope>
</reference>
<feature type="region of interest" description="Disordered" evidence="2">
    <location>
        <begin position="411"/>
        <end position="433"/>
    </location>
</feature>
<dbReference type="Pfam" id="PF14223">
    <property type="entry name" value="Retrotran_gag_2"/>
    <property type="match status" value="1"/>
</dbReference>
<keyword evidence="1" id="KW-0479">Metal-binding</keyword>
<accession>A0A0B5CXC3</accession>
<dbReference type="InterPro" id="IPR001878">
    <property type="entry name" value="Znf_CCHC"/>
</dbReference>
<sequence>MGFGTIQFPIQPFNGTTSFTLWQRRVKDVLVQQGLAKALNGKNKKPESMNDDEFEELDARCASTIRLYVADNIINNVIDEKDSAADLWKKLEKLYLAKSLSNKLHLKRQFYALKMVEGGSLMDHMNTFNGILDQLQKVGVDIEEENKALLLLTPVSDSYESVVTTLLYGKDTLEFENVQSSLLDHEKQRKANQDVTQEAALIARGENKRGKQFGGESKAGGSKAKRKGGIQCFGCHEFGHIKRYCPHQKKNDENDYDGVAGYASGGDILTISKGNNTSSRDGWILDSGCVSHVCSRLDYFDTLQRKKAGFMCLGDGSTCQVKGVGVVKIKMLNGEIRSLGGVAYVPKLRRNLISLNQLDSEGYHFSAASGVLKITYGETVLLMGKKYGNLYHLNTSMDWEQNGIQKCSQITNGGERKNPAMGEGELRPLSRVN</sequence>
<dbReference type="PANTHER" id="PTHR47592:SF27">
    <property type="entry name" value="OS08G0421700 PROTEIN"/>
    <property type="match status" value="1"/>
</dbReference>
<dbReference type="InterPro" id="IPR054722">
    <property type="entry name" value="PolX-like_BBD"/>
</dbReference>
<dbReference type="Pfam" id="PF22936">
    <property type="entry name" value="Pol_BBD"/>
    <property type="match status" value="1"/>
</dbReference>
<name>A0A0B5CXC3_COFCA</name>
<protein>
    <submittedName>
        <fullName evidence="4">Putative gag protein</fullName>
    </submittedName>
</protein>
<organism evidence="4">
    <name type="scientific">Coffea canephora</name>
    <name type="common">Robusta coffee</name>
    <dbReference type="NCBI Taxonomy" id="49390"/>
    <lineage>
        <taxon>Eukaryota</taxon>
        <taxon>Viridiplantae</taxon>
        <taxon>Streptophyta</taxon>
        <taxon>Embryophyta</taxon>
        <taxon>Tracheophyta</taxon>
        <taxon>Spermatophyta</taxon>
        <taxon>Magnoliopsida</taxon>
        <taxon>eudicotyledons</taxon>
        <taxon>Gunneridae</taxon>
        <taxon>Pentapetalae</taxon>
        <taxon>asterids</taxon>
        <taxon>lamiids</taxon>
        <taxon>Gentianales</taxon>
        <taxon>Rubiaceae</taxon>
        <taxon>Ixoroideae</taxon>
        <taxon>Gardenieae complex</taxon>
        <taxon>Bertiereae - Coffeeae clade</taxon>
        <taxon>Coffeeae</taxon>
        <taxon>Coffea</taxon>
    </lineage>
</organism>
<dbReference type="SUPFAM" id="SSF57756">
    <property type="entry name" value="Retrovirus zinc finger-like domains"/>
    <property type="match status" value="1"/>
</dbReference>
<feature type="compositionally biased region" description="Basic and acidic residues" evidence="2">
    <location>
        <begin position="414"/>
        <end position="433"/>
    </location>
</feature>